<dbReference type="HOGENOM" id="CLU_003896_4_3_1"/>
<dbReference type="InterPro" id="IPR036318">
    <property type="entry name" value="FAD-bd_PCMH-like_sf"/>
</dbReference>
<organism evidence="4">
    <name type="scientific">Capitella teleta</name>
    <name type="common">Polychaete worm</name>
    <dbReference type="NCBI Taxonomy" id="283909"/>
    <lineage>
        <taxon>Eukaryota</taxon>
        <taxon>Metazoa</taxon>
        <taxon>Spiralia</taxon>
        <taxon>Lophotrochozoa</taxon>
        <taxon>Annelida</taxon>
        <taxon>Polychaeta</taxon>
        <taxon>Sedentaria</taxon>
        <taxon>Scolecida</taxon>
        <taxon>Capitellidae</taxon>
        <taxon>Capitella</taxon>
    </lineage>
</organism>
<keyword evidence="2" id="KW-1133">Transmembrane helix</keyword>
<keyword evidence="2" id="KW-0472">Membrane</keyword>
<evidence type="ECO:0000313" key="4">
    <source>
        <dbReference type="EMBL" id="ELT96216.1"/>
    </source>
</evidence>
<dbReference type="STRING" id="283909.R7TXP4"/>
<keyword evidence="1" id="KW-0560">Oxidoreductase</keyword>
<protein>
    <recommendedName>
        <fullName evidence="3">FAD-binding PCMH-type domain-containing protein</fullName>
    </recommendedName>
</protein>
<reference evidence="6" key="1">
    <citation type="submission" date="2012-12" db="EMBL/GenBank/DDBJ databases">
        <authorList>
            <person name="Hellsten U."/>
            <person name="Grimwood J."/>
            <person name="Chapman J.A."/>
            <person name="Shapiro H."/>
            <person name="Aerts A."/>
            <person name="Otillar R.P."/>
            <person name="Terry A.Y."/>
            <person name="Boore J.L."/>
            <person name="Simakov O."/>
            <person name="Marletaz F."/>
            <person name="Cho S.-J."/>
            <person name="Edsinger-Gonzales E."/>
            <person name="Havlak P."/>
            <person name="Kuo D.-H."/>
            <person name="Larsson T."/>
            <person name="Lv J."/>
            <person name="Arendt D."/>
            <person name="Savage R."/>
            <person name="Osoegawa K."/>
            <person name="de Jong P."/>
            <person name="Lindberg D.R."/>
            <person name="Seaver E.C."/>
            <person name="Weisblat D.A."/>
            <person name="Putnam N.H."/>
            <person name="Grigoriev I.V."/>
            <person name="Rokhsar D.S."/>
        </authorList>
    </citation>
    <scope>NUCLEOTIDE SEQUENCE</scope>
    <source>
        <strain evidence="6">I ESC-2004</strain>
    </source>
</reference>
<gene>
    <name evidence="4" type="ORF">CAPTEDRAFT_161254</name>
</gene>
<evidence type="ECO:0000256" key="1">
    <source>
        <dbReference type="ARBA" id="ARBA00023002"/>
    </source>
</evidence>
<dbReference type="GO" id="GO:0071949">
    <property type="term" value="F:FAD binding"/>
    <property type="evidence" value="ECO:0007669"/>
    <property type="project" value="InterPro"/>
</dbReference>
<dbReference type="EnsemblMetazoa" id="CapteT161254">
    <property type="protein sequence ID" value="CapteP161254"/>
    <property type="gene ID" value="CapteG161254"/>
</dbReference>
<sequence length="372" mass="43140">MKHFKKLINVDKEKRLFTAEGGIMISELNELLRDRGYALSVLGSISELTLAGVICTGTHGTGIQFGNLASSVTEIELMTSDGEIRTLSKEADGDVFRAAAVSLGCLGVILKVTAKCEEAFNLKQNSYGANIKDLLENLDVHLKASDHFRFMWYPHTDQCVTFHTRRTQEAVRRSHSWFWDYLIGFYLLEFLLWISTWFKGFVPLINRTYSRINSKPSEFIDVSYKVFNFNCLFRQYVMEWAIPIEKTQLALFELKNWIGNSGFEAHSPVEVRFVRGDDMLLSPANGRDVCYVNIIMYRPYNKLVAHAEYWEAFKQIMLRNDGRPHWAKDHLMTAKELRPLYPKWDTFCRIRQKMDPKGMFMNENLKNTLSYS</sequence>
<reference evidence="4 6" key="2">
    <citation type="journal article" date="2013" name="Nature">
        <title>Insights into bilaterian evolution from three spiralian genomes.</title>
        <authorList>
            <person name="Simakov O."/>
            <person name="Marletaz F."/>
            <person name="Cho S.J."/>
            <person name="Edsinger-Gonzales E."/>
            <person name="Havlak P."/>
            <person name="Hellsten U."/>
            <person name="Kuo D.H."/>
            <person name="Larsson T."/>
            <person name="Lv J."/>
            <person name="Arendt D."/>
            <person name="Savage R."/>
            <person name="Osoegawa K."/>
            <person name="de Jong P."/>
            <person name="Grimwood J."/>
            <person name="Chapman J.A."/>
            <person name="Shapiro H."/>
            <person name="Aerts A."/>
            <person name="Otillar R.P."/>
            <person name="Terry A.Y."/>
            <person name="Boore J.L."/>
            <person name="Grigoriev I.V."/>
            <person name="Lindberg D.R."/>
            <person name="Seaver E.C."/>
            <person name="Weisblat D.A."/>
            <person name="Putnam N.H."/>
            <person name="Rokhsar D.S."/>
        </authorList>
    </citation>
    <scope>NUCLEOTIDE SEQUENCE</scope>
    <source>
        <strain evidence="4 6">I ESC-2004</strain>
    </source>
</reference>
<dbReference type="InterPro" id="IPR016169">
    <property type="entry name" value="FAD-bd_PCMH_sub2"/>
</dbReference>
<dbReference type="EMBL" id="AMQN01002299">
    <property type="status" value="NOT_ANNOTATED_CDS"/>
    <property type="molecule type" value="Genomic_DNA"/>
</dbReference>
<keyword evidence="6" id="KW-1185">Reference proteome</keyword>
<evidence type="ECO:0000259" key="3">
    <source>
        <dbReference type="PROSITE" id="PS51387"/>
    </source>
</evidence>
<feature type="domain" description="FAD-binding PCMH-type" evidence="3">
    <location>
        <begin position="1"/>
        <end position="119"/>
    </location>
</feature>
<dbReference type="InterPro" id="IPR010031">
    <property type="entry name" value="FAD_lactone_oxidase-like"/>
</dbReference>
<dbReference type="InterPro" id="IPR006094">
    <property type="entry name" value="Oxid_FAD_bind_N"/>
</dbReference>
<dbReference type="InterPro" id="IPR007173">
    <property type="entry name" value="ALO_C"/>
</dbReference>
<dbReference type="GO" id="GO:0016020">
    <property type="term" value="C:membrane"/>
    <property type="evidence" value="ECO:0007669"/>
    <property type="project" value="InterPro"/>
</dbReference>
<dbReference type="PANTHER" id="PTHR43762">
    <property type="entry name" value="L-GULONOLACTONE OXIDASE"/>
    <property type="match status" value="1"/>
</dbReference>
<dbReference type="Gene3D" id="1.10.45.10">
    <property type="entry name" value="Vanillyl-alcohol Oxidase, Chain A, domain 4"/>
    <property type="match status" value="1"/>
</dbReference>
<evidence type="ECO:0000313" key="5">
    <source>
        <dbReference type="EnsemblMetazoa" id="CapteP161254"/>
    </source>
</evidence>
<dbReference type="EMBL" id="KB308885">
    <property type="protein sequence ID" value="ELT96216.1"/>
    <property type="molecule type" value="Genomic_DNA"/>
</dbReference>
<dbReference type="InterPro" id="IPR016166">
    <property type="entry name" value="FAD-bd_PCMH"/>
</dbReference>
<reference evidence="5" key="3">
    <citation type="submission" date="2015-06" db="UniProtKB">
        <authorList>
            <consortium name="EnsemblMetazoa"/>
        </authorList>
    </citation>
    <scope>IDENTIFICATION</scope>
</reference>
<evidence type="ECO:0000256" key="2">
    <source>
        <dbReference type="SAM" id="Phobius"/>
    </source>
</evidence>
<dbReference type="SUPFAM" id="SSF56176">
    <property type="entry name" value="FAD-binding/transporter-associated domain-like"/>
    <property type="match status" value="1"/>
</dbReference>
<accession>R7TXP4</accession>
<dbReference type="AlphaFoldDB" id="R7TXP4"/>
<dbReference type="Pfam" id="PF01565">
    <property type="entry name" value="FAD_binding_4"/>
    <property type="match status" value="1"/>
</dbReference>
<dbReference type="OMA" id="YPRFGEF"/>
<proteinExistence type="predicted"/>
<dbReference type="PIRSF" id="PIRSF000136">
    <property type="entry name" value="LGO_GLO"/>
    <property type="match status" value="1"/>
</dbReference>
<dbReference type="PROSITE" id="PS51387">
    <property type="entry name" value="FAD_PCMH"/>
    <property type="match status" value="1"/>
</dbReference>
<evidence type="ECO:0000313" key="6">
    <source>
        <dbReference type="Proteomes" id="UP000014760"/>
    </source>
</evidence>
<name>R7TXP4_CAPTE</name>
<dbReference type="Gene3D" id="3.30.465.10">
    <property type="match status" value="1"/>
</dbReference>
<dbReference type="InterPro" id="IPR016171">
    <property type="entry name" value="Vanillyl_alc_oxidase_C-sub2"/>
</dbReference>
<dbReference type="Pfam" id="PF04030">
    <property type="entry name" value="ALO"/>
    <property type="match status" value="1"/>
</dbReference>
<dbReference type="GO" id="GO:0003885">
    <property type="term" value="F:D-arabinono-1,4-lactone oxidase activity"/>
    <property type="evidence" value="ECO:0007669"/>
    <property type="project" value="InterPro"/>
</dbReference>
<feature type="transmembrane region" description="Helical" evidence="2">
    <location>
        <begin position="178"/>
        <end position="198"/>
    </location>
</feature>
<dbReference type="Proteomes" id="UP000014760">
    <property type="component" value="Unassembled WGS sequence"/>
</dbReference>
<dbReference type="OrthoDB" id="610608at2759"/>
<keyword evidence="2" id="KW-0812">Transmembrane</keyword>
<dbReference type="PANTHER" id="PTHR43762:SF8">
    <property type="entry name" value="L-GULONOLACTONE OXIDASE"/>
    <property type="match status" value="1"/>
</dbReference>
<dbReference type="Gene3D" id="3.30.70.2520">
    <property type="match status" value="1"/>
</dbReference>